<accession>A0A9Q8PJ26</accession>
<dbReference type="GeneID" id="71992991"/>
<protein>
    <submittedName>
        <fullName evidence="2">Uncharacterized protein</fullName>
    </submittedName>
</protein>
<evidence type="ECO:0000313" key="3">
    <source>
        <dbReference type="Proteomes" id="UP000756132"/>
    </source>
</evidence>
<sequence>MAPPTTPNKGAGAFSSNTTPASTAPPSSLATPGRDSAYGSMADDGALAVTSSVQAFLLANGIHADVVALFTAEALLENAVDQQREAGLEQPAPAAPPDFAPAPPAPVVPAEAPRRAEVTAGSIPYKALPSFQKRKRPEDEADGANAINKKQKKTAPPPATTTTTTTTNSKANKAITKKTAAAPPPSPKVKDISYDIPATPFADLDWSEAPTNSTDLLTTFPPAALEPSEEAMCQYITPKYITWLRGHVEYISFRLAAVTVMLHRADYTVEAAQIGQFAVDLLGTGIYHIALQLYLKQTDEHDVWLHAEMAIADVIYYLRGGEKKATRGDLFEQAEVLREIAKGMGMRHGVVGEVTWTEKRAMASKRQIANGLNLHDSDDDLMLEEL</sequence>
<keyword evidence="3" id="KW-1185">Reference proteome</keyword>
<reference evidence="2" key="2">
    <citation type="journal article" date="2022" name="Microb. Genom.">
        <title>A chromosome-scale genome assembly of the tomato pathogen Cladosporium fulvum reveals a compartmentalized genome architecture and the presence of a dispensable chromosome.</title>
        <authorList>
            <person name="Zaccaron A.Z."/>
            <person name="Chen L.H."/>
            <person name="Samaras A."/>
            <person name="Stergiopoulos I."/>
        </authorList>
    </citation>
    <scope>NUCLEOTIDE SEQUENCE</scope>
    <source>
        <strain evidence="2">Race5_Kim</strain>
    </source>
</reference>
<dbReference type="RefSeq" id="XP_047767707.1">
    <property type="nucleotide sequence ID" value="XM_047912261.1"/>
</dbReference>
<dbReference type="AlphaFoldDB" id="A0A9Q8PJ26"/>
<proteinExistence type="predicted"/>
<dbReference type="EMBL" id="CP090173">
    <property type="protein sequence ID" value="UJO23341.1"/>
    <property type="molecule type" value="Genomic_DNA"/>
</dbReference>
<reference evidence="2" key="1">
    <citation type="submission" date="2021-12" db="EMBL/GenBank/DDBJ databases">
        <authorList>
            <person name="Zaccaron A."/>
            <person name="Stergiopoulos I."/>
        </authorList>
    </citation>
    <scope>NUCLEOTIDE SEQUENCE</scope>
    <source>
        <strain evidence="2">Race5_Kim</strain>
    </source>
</reference>
<evidence type="ECO:0000256" key="1">
    <source>
        <dbReference type="SAM" id="MobiDB-lite"/>
    </source>
</evidence>
<evidence type="ECO:0000313" key="2">
    <source>
        <dbReference type="EMBL" id="UJO23341.1"/>
    </source>
</evidence>
<feature type="region of interest" description="Disordered" evidence="1">
    <location>
        <begin position="83"/>
        <end position="190"/>
    </location>
</feature>
<feature type="compositionally biased region" description="Polar residues" evidence="1">
    <location>
        <begin position="14"/>
        <end position="30"/>
    </location>
</feature>
<dbReference type="OMA" id="HVEYISF"/>
<feature type="region of interest" description="Disordered" evidence="1">
    <location>
        <begin position="1"/>
        <end position="37"/>
    </location>
</feature>
<feature type="compositionally biased region" description="Low complexity" evidence="1">
    <location>
        <begin position="160"/>
        <end position="181"/>
    </location>
</feature>
<organism evidence="2 3">
    <name type="scientific">Passalora fulva</name>
    <name type="common">Tomato leaf mold</name>
    <name type="synonym">Cladosporium fulvum</name>
    <dbReference type="NCBI Taxonomy" id="5499"/>
    <lineage>
        <taxon>Eukaryota</taxon>
        <taxon>Fungi</taxon>
        <taxon>Dikarya</taxon>
        <taxon>Ascomycota</taxon>
        <taxon>Pezizomycotina</taxon>
        <taxon>Dothideomycetes</taxon>
        <taxon>Dothideomycetidae</taxon>
        <taxon>Mycosphaerellales</taxon>
        <taxon>Mycosphaerellaceae</taxon>
        <taxon>Fulvia</taxon>
    </lineage>
</organism>
<feature type="compositionally biased region" description="Pro residues" evidence="1">
    <location>
        <begin position="93"/>
        <end position="107"/>
    </location>
</feature>
<dbReference type="KEGG" id="ffu:CLAFUR5_13113"/>
<name>A0A9Q8PJ26_PASFU</name>
<dbReference type="OrthoDB" id="10470325at2759"/>
<dbReference type="Proteomes" id="UP000756132">
    <property type="component" value="Chromosome 11"/>
</dbReference>
<gene>
    <name evidence="2" type="ORF">CLAFUR5_13113</name>
</gene>